<dbReference type="Proteomes" id="UP000093052">
    <property type="component" value="Chromosome"/>
</dbReference>
<dbReference type="AlphaFoldDB" id="A0AAN0YQY8"/>
<dbReference type="EMBL" id="CP016622">
    <property type="protein sequence ID" value="ANZ30880.1"/>
    <property type="molecule type" value="Genomic_DNA"/>
</dbReference>
<dbReference type="GeneID" id="56926293"/>
<organism evidence="1 2">
    <name type="scientific">Parageobacillus thermoglucosidasius</name>
    <name type="common">Geobacillus thermoglucosidasius</name>
    <dbReference type="NCBI Taxonomy" id="1426"/>
    <lineage>
        <taxon>Bacteria</taxon>
        <taxon>Bacillati</taxon>
        <taxon>Bacillota</taxon>
        <taxon>Bacilli</taxon>
        <taxon>Bacillales</taxon>
        <taxon>Anoxybacillaceae</taxon>
        <taxon>Parageobacillus</taxon>
    </lineage>
</organism>
<protein>
    <submittedName>
        <fullName evidence="1">TIGR02687 family protein</fullName>
    </submittedName>
</protein>
<dbReference type="Pfam" id="PF08665">
    <property type="entry name" value="PglZ"/>
    <property type="match status" value="1"/>
</dbReference>
<sequence length="836" mass="98119">MDILEALRERIREEKEKKPRAIVFWYDAAGQESVESLQEALADENVIVRELTNTNFFKLKIEIEIDKPNESFVLYAPFARPRDEENYLLDILLYSTEFKADQIAVWAEQLSVKDVVLRPIVERYRQFFNSKERIQKLKRLLPLNSKDIDIEYGILAVLTGAPIANIAAITRYLLMDGLDEQNNEAYKRVAKYFSIERMWELLEQHFGLETRPANRTLRHLMETLLYAHFARDAEVNIEKLQTEYPSIRSNICALFIDDWMRGSAEETERLESYIREVESRFELRYYLQNVSVQNIEKVITFPLIDALLIEKVIDELQHKTSDLEAWQERISFRLTTYWGKKERIQALYRVLYEAVRLTEYKTYLKQYDSTIDLYNQYVHCLHYIDQAYRRFMQAYTKLEQREMIESLAKALTNWYENVYLTKLAQETNYYLEKEEQITKIPLQRSFFPQVVQPILEKETTRVFVIISDALRYEIGYELCERLNQRINGEASVSPLYASLPTYTQLGMASLLPHRTLTIDEKKIVYADGEPTNGLANRTKILQKAHPDSVAYRLDEFMDWSRTEAEENFKGKRLVYLYHDVIDATGDSRKSERDTYEAVEKAVYSLELAVDRLSRLQAKRIFITADHGFLFQHLKVEADVKVETVRGTVFDGNRRFAIGHSLTVPDGAVKLKSWQTPLQNVDVVIAKGLNRFMTGGGLQFIHGGAMPQELIIPLIDYRRTEQAKPVDVSVAMLDKVITNYRVPVQFYQEQSVSSDYLPRQLKMAFYQGNERISNEVILTFNLTGENHERTEQVVFTLAERYYPMGETCILKMETIQDKKIELYKEEIFTIRMYEALY</sequence>
<dbReference type="RefSeq" id="WP_042385351.1">
    <property type="nucleotide sequence ID" value="NZ_CP012712.1"/>
</dbReference>
<gene>
    <name evidence="1" type="ORF">BCV53_12680</name>
</gene>
<accession>A0AAN0YQY8</accession>
<keyword evidence="2" id="KW-1185">Reference proteome</keyword>
<dbReference type="InterPro" id="IPR014060">
    <property type="entry name" value="PglZ"/>
</dbReference>
<evidence type="ECO:0000313" key="2">
    <source>
        <dbReference type="Proteomes" id="UP000093052"/>
    </source>
</evidence>
<reference evidence="2" key="1">
    <citation type="journal article" date="2016" name="Genome Announc.">
        <title>Complete Genome Sequence of Geobacillus thermoglucosidasius NCIMB 11955, the Progenitor of a Bioethanol Production Strain.</title>
        <authorList>
            <person name="Sheng L."/>
            <person name="Zhang Y."/>
            <person name="Minton N.P."/>
        </authorList>
    </citation>
    <scope>NUCLEOTIDE SEQUENCE [LARGE SCALE GENOMIC DNA]</scope>
    <source>
        <strain evidence="2">NCIMB 11955</strain>
    </source>
</reference>
<dbReference type="NCBIfam" id="TIGR02687">
    <property type="entry name" value="BREX-1 system phosphatase PglZ type A"/>
    <property type="match status" value="1"/>
</dbReference>
<name>A0AAN0YQY8_PARTM</name>
<evidence type="ECO:0000313" key="1">
    <source>
        <dbReference type="EMBL" id="ANZ30880.1"/>
    </source>
</evidence>
<proteinExistence type="predicted"/>
<dbReference type="KEGG" id="ptl:AOT13_12670"/>